<gene>
    <name evidence="1" type="ORF">KUF71_017387</name>
</gene>
<dbReference type="GO" id="GO:0016874">
    <property type="term" value="F:ligase activity"/>
    <property type="evidence" value="ECO:0007669"/>
    <property type="project" value="UniProtKB-KW"/>
</dbReference>
<evidence type="ECO:0000313" key="1">
    <source>
        <dbReference type="EMBL" id="KAK3933126.1"/>
    </source>
</evidence>
<organism evidence="1 2">
    <name type="scientific">Frankliniella fusca</name>
    <dbReference type="NCBI Taxonomy" id="407009"/>
    <lineage>
        <taxon>Eukaryota</taxon>
        <taxon>Metazoa</taxon>
        <taxon>Ecdysozoa</taxon>
        <taxon>Arthropoda</taxon>
        <taxon>Hexapoda</taxon>
        <taxon>Insecta</taxon>
        <taxon>Pterygota</taxon>
        <taxon>Neoptera</taxon>
        <taxon>Paraneoptera</taxon>
        <taxon>Thysanoptera</taxon>
        <taxon>Terebrantia</taxon>
        <taxon>Thripoidea</taxon>
        <taxon>Thripidae</taxon>
        <taxon>Frankliniella</taxon>
    </lineage>
</organism>
<protein>
    <submittedName>
        <fullName evidence="1">Glycine--tRNA ligase</fullName>
    </submittedName>
</protein>
<dbReference type="EMBL" id="JAHWGI010001443">
    <property type="protein sequence ID" value="KAK3933126.1"/>
    <property type="molecule type" value="Genomic_DNA"/>
</dbReference>
<reference evidence="1" key="1">
    <citation type="submission" date="2021-07" db="EMBL/GenBank/DDBJ databases">
        <authorList>
            <person name="Catto M.A."/>
            <person name="Jacobson A."/>
            <person name="Kennedy G."/>
            <person name="Labadie P."/>
            <person name="Hunt B.G."/>
            <person name="Srinivasan R."/>
        </authorList>
    </citation>
    <scope>NUCLEOTIDE SEQUENCE</scope>
    <source>
        <strain evidence="1">PL_HMW_Pooled</strain>
        <tissue evidence="1">Head</tissue>
    </source>
</reference>
<reference evidence="1" key="2">
    <citation type="journal article" date="2023" name="BMC Genomics">
        <title>Pest status, molecular evolution, and epigenetic factors derived from the genome assembly of Frankliniella fusca, a thysanopteran phytovirus vector.</title>
        <authorList>
            <person name="Catto M.A."/>
            <person name="Labadie P.E."/>
            <person name="Jacobson A.L."/>
            <person name="Kennedy G.G."/>
            <person name="Srinivasan R."/>
            <person name="Hunt B.G."/>
        </authorList>
    </citation>
    <scope>NUCLEOTIDE SEQUENCE</scope>
    <source>
        <strain evidence="1">PL_HMW_Pooled</strain>
    </source>
</reference>
<sequence length="84" mass="9956">MSSIGQPSFTEKFGERSAQNCLEKKINGAAKDVFARAERVKYMHELEERLAVAERFIKQLEIEEHCMKEFGMDRLDVERFIRRF</sequence>
<proteinExistence type="predicted"/>
<dbReference type="AlphaFoldDB" id="A0AAE1LUJ5"/>
<name>A0AAE1LUJ5_9NEOP</name>
<accession>A0AAE1LUJ5</accession>
<comment type="caution">
    <text evidence="1">The sequence shown here is derived from an EMBL/GenBank/DDBJ whole genome shotgun (WGS) entry which is preliminary data.</text>
</comment>
<dbReference type="Proteomes" id="UP001219518">
    <property type="component" value="Unassembled WGS sequence"/>
</dbReference>
<evidence type="ECO:0000313" key="2">
    <source>
        <dbReference type="Proteomes" id="UP001219518"/>
    </source>
</evidence>
<keyword evidence="2" id="KW-1185">Reference proteome</keyword>
<keyword evidence="1" id="KW-0436">Ligase</keyword>